<dbReference type="Gene3D" id="3.40.50.720">
    <property type="entry name" value="NAD(P)-binding Rossmann-like Domain"/>
    <property type="match status" value="2"/>
</dbReference>
<feature type="non-terminal residue" evidence="4">
    <location>
        <position position="1"/>
    </location>
</feature>
<dbReference type="PROSITE" id="PS00671">
    <property type="entry name" value="D_2_HYDROXYACID_DH_3"/>
    <property type="match status" value="1"/>
</dbReference>
<sequence>ELSTLLSQSDFISLHTPLTPQTHHLIGAAQLALMKPTAILVNTSRGPVVDQKALYEALKSRQIFAAAIDVTEVEPIPLDDPLLTLDNIIICPHIASASVITRTNMATMAAENLIAGLSGQIPPNSFGSNRIC</sequence>
<evidence type="ECO:0000259" key="3">
    <source>
        <dbReference type="Pfam" id="PF02826"/>
    </source>
</evidence>
<dbReference type="InterPro" id="IPR006140">
    <property type="entry name" value="D-isomer_DH_NAD-bd"/>
</dbReference>
<proteinExistence type="inferred from homology"/>
<dbReference type="GO" id="GO:0030267">
    <property type="term" value="F:glyoxylate reductase (NADPH) activity"/>
    <property type="evidence" value="ECO:0007669"/>
    <property type="project" value="TreeGrafter"/>
</dbReference>
<dbReference type="GO" id="GO:0005829">
    <property type="term" value="C:cytosol"/>
    <property type="evidence" value="ECO:0007669"/>
    <property type="project" value="TreeGrafter"/>
</dbReference>
<evidence type="ECO:0000256" key="1">
    <source>
        <dbReference type="ARBA" id="ARBA00005854"/>
    </source>
</evidence>
<dbReference type="GO" id="GO:0051287">
    <property type="term" value="F:NAD binding"/>
    <property type="evidence" value="ECO:0007669"/>
    <property type="project" value="InterPro"/>
</dbReference>
<gene>
    <name evidence="4" type="ORF">S06H3_19768</name>
</gene>
<evidence type="ECO:0000256" key="2">
    <source>
        <dbReference type="ARBA" id="ARBA00023002"/>
    </source>
</evidence>
<accession>X1KNS5</accession>
<dbReference type="Pfam" id="PF02826">
    <property type="entry name" value="2-Hacid_dh_C"/>
    <property type="match status" value="1"/>
</dbReference>
<dbReference type="InterPro" id="IPR029753">
    <property type="entry name" value="D-isomer_DH_CS"/>
</dbReference>
<evidence type="ECO:0000313" key="4">
    <source>
        <dbReference type="EMBL" id="GAI08727.1"/>
    </source>
</evidence>
<dbReference type="PROSITE" id="PS00670">
    <property type="entry name" value="D_2_HYDROXYACID_DH_2"/>
    <property type="match status" value="1"/>
</dbReference>
<protein>
    <recommendedName>
        <fullName evidence="3">D-isomer specific 2-hydroxyacid dehydrogenase NAD-binding domain-containing protein</fullName>
    </recommendedName>
</protein>
<reference evidence="4" key="1">
    <citation type="journal article" date="2014" name="Front. Microbiol.">
        <title>High frequency of phylogenetically diverse reductive dehalogenase-homologous genes in deep subseafloor sedimentary metagenomes.</title>
        <authorList>
            <person name="Kawai M."/>
            <person name="Futagami T."/>
            <person name="Toyoda A."/>
            <person name="Takaki Y."/>
            <person name="Nishi S."/>
            <person name="Hori S."/>
            <person name="Arai W."/>
            <person name="Tsubouchi T."/>
            <person name="Morono Y."/>
            <person name="Uchiyama I."/>
            <person name="Ito T."/>
            <person name="Fujiyama A."/>
            <person name="Inagaki F."/>
            <person name="Takami H."/>
        </authorList>
    </citation>
    <scope>NUCLEOTIDE SEQUENCE</scope>
    <source>
        <strain evidence="4">Expedition CK06-06</strain>
    </source>
</reference>
<name>X1KNS5_9ZZZZ</name>
<organism evidence="4">
    <name type="scientific">marine sediment metagenome</name>
    <dbReference type="NCBI Taxonomy" id="412755"/>
    <lineage>
        <taxon>unclassified sequences</taxon>
        <taxon>metagenomes</taxon>
        <taxon>ecological metagenomes</taxon>
    </lineage>
</organism>
<dbReference type="PANTHER" id="PTHR10996">
    <property type="entry name" value="2-HYDROXYACID DEHYDROGENASE-RELATED"/>
    <property type="match status" value="1"/>
</dbReference>
<dbReference type="PANTHER" id="PTHR10996:SF257">
    <property type="entry name" value="GLYOXYLATE REDUCTASE 1"/>
    <property type="match status" value="1"/>
</dbReference>
<dbReference type="AlphaFoldDB" id="X1KNS5"/>
<dbReference type="InterPro" id="IPR036291">
    <property type="entry name" value="NAD(P)-bd_dom_sf"/>
</dbReference>
<comment type="similarity">
    <text evidence="1">Belongs to the D-isomer specific 2-hydroxyacid dehydrogenase family.</text>
</comment>
<dbReference type="SUPFAM" id="SSF51735">
    <property type="entry name" value="NAD(P)-binding Rossmann-fold domains"/>
    <property type="match status" value="1"/>
</dbReference>
<comment type="caution">
    <text evidence="4">The sequence shown here is derived from an EMBL/GenBank/DDBJ whole genome shotgun (WGS) entry which is preliminary data.</text>
</comment>
<dbReference type="GO" id="GO:0016618">
    <property type="term" value="F:hydroxypyruvate reductase [NAD(P)H] activity"/>
    <property type="evidence" value="ECO:0007669"/>
    <property type="project" value="TreeGrafter"/>
</dbReference>
<feature type="domain" description="D-isomer specific 2-hydroxyacid dehydrogenase NAD-binding" evidence="3">
    <location>
        <begin position="2"/>
        <end position="95"/>
    </location>
</feature>
<dbReference type="InterPro" id="IPR050223">
    <property type="entry name" value="D-isomer_2-hydroxyacid_DH"/>
</dbReference>
<dbReference type="EMBL" id="BARV01010155">
    <property type="protein sequence ID" value="GAI08727.1"/>
    <property type="molecule type" value="Genomic_DNA"/>
</dbReference>
<keyword evidence="2" id="KW-0560">Oxidoreductase</keyword>